<dbReference type="Proteomes" id="UP000887116">
    <property type="component" value="Unassembled WGS sequence"/>
</dbReference>
<name>A0A8X6F1Y7_TRICU</name>
<feature type="region of interest" description="Disordered" evidence="1">
    <location>
        <begin position="64"/>
        <end position="83"/>
    </location>
</feature>
<feature type="compositionally biased region" description="Polar residues" evidence="1">
    <location>
        <begin position="71"/>
        <end position="83"/>
    </location>
</feature>
<sequence length="83" mass="9389">MSSGIETNSWRFLQQHYQCYNVMEMMTENPGSVRNSHTLMNAGANMPNLGTNSRNRPVLLFYPKPIEDAGSDSSPEQNNGYNF</sequence>
<reference evidence="2" key="1">
    <citation type="submission" date="2020-07" db="EMBL/GenBank/DDBJ databases">
        <title>Multicomponent nature underlies the extraordinary mechanical properties of spider dragline silk.</title>
        <authorList>
            <person name="Kono N."/>
            <person name="Nakamura H."/>
            <person name="Mori M."/>
            <person name="Yoshida Y."/>
            <person name="Ohtoshi R."/>
            <person name="Malay A.D."/>
            <person name="Moran D.A.P."/>
            <person name="Tomita M."/>
            <person name="Numata K."/>
            <person name="Arakawa K."/>
        </authorList>
    </citation>
    <scope>NUCLEOTIDE SEQUENCE</scope>
</reference>
<dbReference type="AlphaFoldDB" id="A0A8X6F1Y7"/>
<evidence type="ECO:0000313" key="2">
    <source>
        <dbReference type="EMBL" id="GFQ67782.1"/>
    </source>
</evidence>
<accession>A0A8X6F1Y7</accession>
<proteinExistence type="predicted"/>
<keyword evidence="3" id="KW-1185">Reference proteome</keyword>
<gene>
    <name evidence="2" type="primary">NCL1_09704</name>
    <name evidence="2" type="ORF">TNCT_570531</name>
</gene>
<evidence type="ECO:0000256" key="1">
    <source>
        <dbReference type="SAM" id="MobiDB-lite"/>
    </source>
</evidence>
<comment type="caution">
    <text evidence="2">The sequence shown here is derived from an EMBL/GenBank/DDBJ whole genome shotgun (WGS) entry which is preliminary data.</text>
</comment>
<organism evidence="2 3">
    <name type="scientific">Trichonephila clavata</name>
    <name type="common">Joro spider</name>
    <name type="synonym">Nephila clavata</name>
    <dbReference type="NCBI Taxonomy" id="2740835"/>
    <lineage>
        <taxon>Eukaryota</taxon>
        <taxon>Metazoa</taxon>
        <taxon>Ecdysozoa</taxon>
        <taxon>Arthropoda</taxon>
        <taxon>Chelicerata</taxon>
        <taxon>Arachnida</taxon>
        <taxon>Araneae</taxon>
        <taxon>Araneomorphae</taxon>
        <taxon>Entelegynae</taxon>
        <taxon>Araneoidea</taxon>
        <taxon>Nephilidae</taxon>
        <taxon>Trichonephila</taxon>
    </lineage>
</organism>
<protein>
    <submittedName>
        <fullName evidence="2">Bombyxin B-2</fullName>
    </submittedName>
</protein>
<evidence type="ECO:0000313" key="3">
    <source>
        <dbReference type="Proteomes" id="UP000887116"/>
    </source>
</evidence>
<dbReference type="EMBL" id="BMAO01000583">
    <property type="protein sequence ID" value="GFQ67782.1"/>
    <property type="molecule type" value="Genomic_DNA"/>
</dbReference>